<evidence type="ECO:0000313" key="2">
    <source>
        <dbReference type="EMBL" id="GIY99792.1"/>
    </source>
</evidence>
<keyword evidence="1" id="KW-0732">Signal</keyword>
<proteinExistence type="predicted"/>
<feature type="signal peptide" evidence="1">
    <location>
        <begin position="1"/>
        <end position="18"/>
    </location>
</feature>
<sequence>MQASFLLCMLICNRLTLVSDYTSTLLILSTQWSHKPKYRVSQRDDSQTLRTPCGEKSKTISMNRKVKTVELNFFSRDFVEI</sequence>
<comment type="caution">
    <text evidence="2">The sequence shown here is derived from an EMBL/GenBank/DDBJ whole genome shotgun (WGS) entry which is preliminary data.</text>
</comment>
<name>A0AAV4XXV3_CAEEX</name>
<accession>A0AAV4XXV3</accession>
<dbReference type="AlphaFoldDB" id="A0AAV4XXV3"/>
<evidence type="ECO:0008006" key="4">
    <source>
        <dbReference type="Google" id="ProtNLM"/>
    </source>
</evidence>
<protein>
    <recommendedName>
        <fullName evidence="4">Secreted protein</fullName>
    </recommendedName>
</protein>
<evidence type="ECO:0000256" key="1">
    <source>
        <dbReference type="SAM" id="SignalP"/>
    </source>
</evidence>
<organism evidence="2 3">
    <name type="scientific">Caerostris extrusa</name>
    <name type="common">Bark spider</name>
    <name type="synonym">Caerostris bankana</name>
    <dbReference type="NCBI Taxonomy" id="172846"/>
    <lineage>
        <taxon>Eukaryota</taxon>
        <taxon>Metazoa</taxon>
        <taxon>Ecdysozoa</taxon>
        <taxon>Arthropoda</taxon>
        <taxon>Chelicerata</taxon>
        <taxon>Arachnida</taxon>
        <taxon>Araneae</taxon>
        <taxon>Araneomorphae</taxon>
        <taxon>Entelegynae</taxon>
        <taxon>Araneoidea</taxon>
        <taxon>Araneidae</taxon>
        <taxon>Caerostris</taxon>
    </lineage>
</organism>
<gene>
    <name evidence="2" type="ORF">CEXT_493891</name>
</gene>
<dbReference type="Proteomes" id="UP001054945">
    <property type="component" value="Unassembled WGS sequence"/>
</dbReference>
<feature type="chain" id="PRO_5043394315" description="Secreted protein" evidence="1">
    <location>
        <begin position="19"/>
        <end position="81"/>
    </location>
</feature>
<reference evidence="2 3" key="1">
    <citation type="submission" date="2021-06" db="EMBL/GenBank/DDBJ databases">
        <title>Caerostris extrusa draft genome.</title>
        <authorList>
            <person name="Kono N."/>
            <person name="Arakawa K."/>
        </authorList>
    </citation>
    <scope>NUCLEOTIDE SEQUENCE [LARGE SCALE GENOMIC DNA]</scope>
</reference>
<keyword evidence="3" id="KW-1185">Reference proteome</keyword>
<evidence type="ECO:0000313" key="3">
    <source>
        <dbReference type="Proteomes" id="UP001054945"/>
    </source>
</evidence>
<dbReference type="EMBL" id="BPLR01018460">
    <property type="protein sequence ID" value="GIY99792.1"/>
    <property type="molecule type" value="Genomic_DNA"/>
</dbReference>